<feature type="transmembrane region" description="Helical" evidence="5">
    <location>
        <begin position="242"/>
        <end position="263"/>
    </location>
</feature>
<dbReference type="VEuPathDB" id="FungiDB:C7M61_003868"/>
<evidence type="ECO:0000256" key="1">
    <source>
        <dbReference type="ARBA" id="ARBA00004127"/>
    </source>
</evidence>
<feature type="transmembrane region" description="Helical" evidence="5">
    <location>
        <begin position="208"/>
        <end position="230"/>
    </location>
</feature>
<dbReference type="GO" id="GO:0102389">
    <property type="term" value="F:polyprenol reductase activity"/>
    <property type="evidence" value="ECO:0007669"/>
    <property type="project" value="UniProtKB-UniRule"/>
</dbReference>
<keyword evidence="5" id="KW-0256">Endoplasmic reticulum</keyword>
<dbReference type="Proteomes" id="UP000241107">
    <property type="component" value="Unassembled WGS sequence"/>
</dbReference>
<dbReference type="STRING" id="418784.A0A2P7YKA3"/>
<evidence type="ECO:0000256" key="5">
    <source>
        <dbReference type="RuleBase" id="RU367081"/>
    </source>
</evidence>
<comment type="caution">
    <text evidence="7">The sequence shown here is derived from an EMBL/GenBank/DDBJ whole genome shotgun (WGS) entry which is preliminary data.</text>
</comment>
<gene>
    <name evidence="7" type="ORF">C7M61_003868</name>
</gene>
<evidence type="ECO:0000259" key="6">
    <source>
        <dbReference type="Pfam" id="PF02544"/>
    </source>
</evidence>
<evidence type="ECO:0000313" key="7">
    <source>
        <dbReference type="EMBL" id="PSK36398.1"/>
    </source>
</evidence>
<dbReference type="EC" id="1.3.1.94" evidence="5"/>
<feature type="transmembrane region" description="Helical" evidence="5">
    <location>
        <begin position="76"/>
        <end position="96"/>
    </location>
</feature>
<feature type="domain" description="3-oxo-5-alpha-steroid 4-dehydrogenase C-terminal" evidence="6">
    <location>
        <begin position="166"/>
        <end position="281"/>
    </location>
</feature>
<dbReference type="InterPro" id="IPR039698">
    <property type="entry name" value="Dfg10/SRD5A3"/>
</dbReference>
<name>A0A2P7YKA3_9ASCO</name>
<keyword evidence="4 5" id="KW-0472">Membrane</keyword>
<reference evidence="7 8" key="1">
    <citation type="submission" date="2018-03" db="EMBL/GenBank/DDBJ databases">
        <title>Candida pseudohaemulonii genome assembly and annotation.</title>
        <authorList>
            <person name="Munoz J.F."/>
            <person name="Gade L.G."/>
            <person name="Chow N.A."/>
            <person name="Litvintseva A.P."/>
            <person name="Loparev V.N."/>
            <person name="Cuomo C.A."/>
        </authorList>
    </citation>
    <scope>NUCLEOTIDE SEQUENCE [LARGE SCALE GENOMIC DNA]</scope>
    <source>
        <strain evidence="7 8">B12108</strain>
    </source>
</reference>
<dbReference type="EMBL" id="PYFQ01000011">
    <property type="protein sequence ID" value="PSK36398.1"/>
    <property type="molecule type" value="Genomic_DNA"/>
</dbReference>
<dbReference type="OrthoDB" id="541710at2759"/>
<accession>A0A2P7YKA3</accession>
<comment type="pathway">
    <text evidence="5">Protein modification; protein glycosylation.</text>
</comment>
<feature type="transmembrane region" description="Helical" evidence="5">
    <location>
        <begin position="17"/>
        <end position="36"/>
    </location>
</feature>
<comment type="catalytic activity">
    <reaction evidence="5">
        <text>a di-trans,poly-cis-dolichal + NADP(+) = a di-trans,poly-cis-polyprenal + NADPH + H(+)</text>
        <dbReference type="Rhea" id="RHEA:80727"/>
        <dbReference type="Rhea" id="RHEA-COMP:19536"/>
        <dbReference type="Rhea" id="RHEA-COMP:19537"/>
        <dbReference type="ChEBI" id="CHEBI:15378"/>
        <dbReference type="ChEBI" id="CHEBI:57783"/>
        <dbReference type="ChEBI" id="CHEBI:58349"/>
        <dbReference type="ChEBI" id="CHEBI:231623"/>
        <dbReference type="ChEBI" id="CHEBI:231637"/>
        <dbReference type="EC" id="1.3.1.94"/>
    </reaction>
    <physiologicalReaction direction="right-to-left" evidence="5">
        <dbReference type="Rhea" id="RHEA:80729"/>
    </physiologicalReaction>
</comment>
<dbReference type="InterPro" id="IPR001104">
    <property type="entry name" value="3-oxo-5_a-steroid_4-DH_C"/>
</dbReference>
<keyword evidence="5" id="KW-0560">Oxidoreductase</keyword>
<evidence type="ECO:0000256" key="4">
    <source>
        <dbReference type="ARBA" id="ARBA00023136"/>
    </source>
</evidence>
<comment type="similarity">
    <text evidence="5">Belongs to the steroid 5-alpha reductase family. Polyprenal reductase subfamily.</text>
</comment>
<dbReference type="GO" id="GO:0006488">
    <property type="term" value="P:dolichol-linked oligosaccharide biosynthetic process"/>
    <property type="evidence" value="ECO:0007669"/>
    <property type="project" value="UniProtKB-UniRule"/>
</dbReference>
<comment type="function">
    <text evidence="5">Plays a key role in early steps of protein N-linked glycosylation by being involved in the conversion of polyprenol into dolichol. Acts as a polyprenal reductase that mediates the reduction of polyprenal into dolichal in a NADP-dependent mechanism. Dolichols are required for the synthesis of dolichol-linked monosaccharides and the oligosaccharide precursor used for N-glycosylation.</text>
</comment>
<keyword evidence="3 5" id="KW-1133">Transmembrane helix</keyword>
<keyword evidence="2 5" id="KW-0812">Transmembrane</keyword>
<comment type="subcellular location">
    <subcellularLocation>
        <location evidence="1">Endomembrane system</location>
        <topology evidence="1">Multi-pass membrane protein</topology>
    </subcellularLocation>
    <subcellularLocation>
        <location evidence="5">Endoplasmic reticulum membrane</location>
    </subcellularLocation>
</comment>
<keyword evidence="5" id="KW-0521">NADP</keyword>
<organism evidence="7 8">
    <name type="scientific">Candidozyma pseudohaemuli</name>
    <dbReference type="NCBI Taxonomy" id="418784"/>
    <lineage>
        <taxon>Eukaryota</taxon>
        <taxon>Fungi</taxon>
        <taxon>Dikarya</taxon>
        <taxon>Ascomycota</taxon>
        <taxon>Saccharomycotina</taxon>
        <taxon>Pichiomycetes</taxon>
        <taxon>Metschnikowiaceae</taxon>
        <taxon>Candidozyma</taxon>
    </lineage>
</organism>
<dbReference type="RefSeq" id="XP_024712503.1">
    <property type="nucleotide sequence ID" value="XM_024859201.1"/>
</dbReference>
<dbReference type="GeneID" id="36567256"/>
<dbReference type="Pfam" id="PF02544">
    <property type="entry name" value="Steroid_dh"/>
    <property type="match status" value="1"/>
</dbReference>
<dbReference type="PANTHER" id="PTHR14624">
    <property type="entry name" value="DFG10 PROTEIN"/>
    <property type="match status" value="1"/>
</dbReference>
<dbReference type="GO" id="GO:0160198">
    <property type="term" value="F:polyprenal reductase activity"/>
    <property type="evidence" value="ECO:0007669"/>
    <property type="project" value="UniProtKB-EC"/>
</dbReference>
<dbReference type="PANTHER" id="PTHR14624:SF0">
    <property type="entry name" value="POLYPRENOL REDUCTASE"/>
    <property type="match status" value="1"/>
</dbReference>
<evidence type="ECO:0000256" key="2">
    <source>
        <dbReference type="ARBA" id="ARBA00022692"/>
    </source>
</evidence>
<protein>
    <recommendedName>
        <fullName evidence="5">Polyprenal reductase</fullName>
        <ecNumber evidence="5">1.3.1.94</ecNumber>
    </recommendedName>
</protein>
<keyword evidence="8" id="KW-1185">Reference proteome</keyword>
<evidence type="ECO:0000256" key="3">
    <source>
        <dbReference type="ARBA" id="ARBA00022989"/>
    </source>
</evidence>
<dbReference type="AlphaFoldDB" id="A0A2P7YKA3"/>
<dbReference type="GO" id="GO:0005789">
    <property type="term" value="C:endoplasmic reticulum membrane"/>
    <property type="evidence" value="ECO:0007669"/>
    <property type="project" value="UniProtKB-SubCell"/>
</dbReference>
<dbReference type="GO" id="GO:0003865">
    <property type="term" value="F:3-oxo-5-alpha-steroid 4-dehydrogenase activity"/>
    <property type="evidence" value="ECO:0007669"/>
    <property type="project" value="TreeGrafter"/>
</dbReference>
<dbReference type="PROSITE" id="PS50244">
    <property type="entry name" value="S5A_REDUCTASE"/>
    <property type="match status" value="1"/>
</dbReference>
<dbReference type="UniPathway" id="UPA00378"/>
<sequence>MILDDLKPFTLGYDPRLLVSATFVAVSIAIVLMQIFPQFRLLLKYGKTAQQKQVTPDTPLAKFVEKVLTLQVPKSWFAHYYVFYLILQWSQGAYIWLQNPTVSKYTVIWALLTLQATRRMIESYTLTKWSSKLKMHYTHYMAGLLYYLGVSTNCFLGLLEGGDPIEWSWKYHLLITIFIAFSVDQFKNHQHLASLVKYSVPTFNFFKLVACAHYFDEVIIYLVVIFISFVQEPYTIPDWNFIGTWVFVITNLSVSAHGTRLYYKEKFDNYDVKYAIIPYIL</sequence>
<proteinExistence type="inferred from homology"/>
<evidence type="ECO:0000313" key="8">
    <source>
        <dbReference type="Proteomes" id="UP000241107"/>
    </source>
</evidence>
<feature type="transmembrane region" description="Helical" evidence="5">
    <location>
        <begin position="142"/>
        <end position="159"/>
    </location>
</feature>
<dbReference type="GO" id="GO:0016095">
    <property type="term" value="P:polyprenol catabolic process"/>
    <property type="evidence" value="ECO:0007669"/>
    <property type="project" value="UniProtKB-UniRule"/>
</dbReference>